<gene>
    <name evidence="1" type="ORF">Ari01nite_45310</name>
</gene>
<sequence length="49" mass="5401">MTHLVAAILGMFTLYTGVALAVALFHPDAGNRRHAAAVLRQLLGFWRPR</sequence>
<name>A0A919JXJ2_9ACTN</name>
<reference evidence="1" key="1">
    <citation type="submission" date="2021-01" db="EMBL/GenBank/DDBJ databases">
        <title>Whole genome shotgun sequence of Actinoplanes rishiriensis NBRC 108556.</title>
        <authorList>
            <person name="Komaki H."/>
            <person name="Tamura T."/>
        </authorList>
    </citation>
    <scope>NUCLEOTIDE SEQUENCE</scope>
    <source>
        <strain evidence="1">NBRC 108556</strain>
    </source>
</reference>
<dbReference type="Proteomes" id="UP000636960">
    <property type="component" value="Unassembled WGS sequence"/>
</dbReference>
<evidence type="ECO:0000313" key="1">
    <source>
        <dbReference type="EMBL" id="GIE97066.1"/>
    </source>
</evidence>
<protein>
    <submittedName>
        <fullName evidence="1">Uncharacterized protein</fullName>
    </submittedName>
</protein>
<comment type="caution">
    <text evidence="1">The sequence shown here is derived from an EMBL/GenBank/DDBJ whole genome shotgun (WGS) entry which is preliminary data.</text>
</comment>
<proteinExistence type="predicted"/>
<dbReference type="EMBL" id="BOMV01000054">
    <property type="protein sequence ID" value="GIE97066.1"/>
    <property type="molecule type" value="Genomic_DNA"/>
</dbReference>
<dbReference type="RefSeq" id="WP_203783617.1">
    <property type="nucleotide sequence ID" value="NZ_BOMV01000054.1"/>
</dbReference>
<keyword evidence="2" id="KW-1185">Reference proteome</keyword>
<organism evidence="1 2">
    <name type="scientific">Paractinoplanes rishiriensis</name>
    <dbReference type="NCBI Taxonomy" id="1050105"/>
    <lineage>
        <taxon>Bacteria</taxon>
        <taxon>Bacillati</taxon>
        <taxon>Actinomycetota</taxon>
        <taxon>Actinomycetes</taxon>
        <taxon>Micromonosporales</taxon>
        <taxon>Micromonosporaceae</taxon>
        <taxon>Paractinoplanes</taxon>
    </lineage>
</organism>
<accession>A0A919JXJ2</accession>
<evidence type="ECO:0000313" key="2">
    <source>
        <dbReference type="Proteomes" id="UP000636960"/>
    </source>
</evidence>
<dbReference type="AlphaFoldDB" id="A0A919JXJ2"/>